<evidence type="ECO:0000259" key="2">
    <source>
        <dbReference type="Pfam" id="PF03703"/>
    </source>
</evidence>
<feature type="transmembrane region" description="Helical" evidence="1">
    <location>
        <begin position="35"/>
        <end position="54"/>
    </location>
</feature>
<evidence type="ECO:0000256" key="1">
    <source>
        <dbReference type="SAM" id="Phobius"/>
    </source>
</evidence>
<protein>
    <recommendedName>
        <fullName evidence="2">YdbS-like PH domain-containing protein</fullName>
    </recommendedName>
</protein>
<dbReference type="EMBL" id="JABGBP010000440">
    <property type="protein sequence ID" value="NOL61131.1"/>
    <property type="molecule type" value="Genomic_DNA"/>
</dbReference>
<organism evidence="3 5">
    <name type="scientific">Ferroplasma acidiphilum</name>
    <dbReference type="NCBI Taxonomy" id="74969"/>
    <lineage>
        <taxon>Archaea</taxon>
        <taxon>Methanobacteriati</taxon>
        <taxon>Thermoplasmatota</taxon>
        <taxon>Thermoplasmata</taxon>
        <taxon>Thermoplasmatales</taxon>
        <taxon>Ferroplasmaceae</taxon>
        <taxon>Ferroplasma</taxon>
    </lineage>
</organism>
<reference evidence="3 5" key="1">
    <citation type="submission" date="2011-10" db="EMBL/GenBank/DDBJ databases">
        <title>Metabolic and evolutionary patterns in the extreme acidophile Ferroplasma acidiphilum.</title>
        <authorList>
            <person name="Golyshina O.V."/>
            <person name="Kozyavkin S.A."/>
            <person name="Tatusov R.L."/>
            <person name="Slesarev A.I."/>
            <person name="Golyshin P.N."/>
        </authorList>
    </citation>
    <scope>NUCLEOTIDE SEQUENCE [LARGE SCALE GENOMIC DNA]</scope>
    <source>
        <strain evidence="3">Berkeley</strain>
        <strain evidence="5">Y</strain>
    </source>
</reference>
<accession>A0A1V0N3B9</accession>
<dbReference type="Pfam" id="PF03703">
    <property type="entry name" value="bPH_2"/>
    <property type="match status" value="1"/>
</dbReference>
<dbReference type="Proteomes" id="UP000192050">
    <property type="component" value="Chromosome"/>
</dbReference>
<evidence type="ECO:0000313" key="3">
    <source>
        <dbReference type="EMBL" id="ARD84566.1"/>
    </source>
</evidence>
<feature type="transmembrane region" description="Helical" evidence="1">
    <location>
        <begin position="12"/>
        <end position="29"/>
    </location>
</feature>
<dbReference type="STRING" id="74969.FAD_0656"/>
<dbReference type="KEGG" id="fai:FAD_0656"/>
<dbReference type="InterPro" id="IPR005182">
    <property type="entry name" value="YdbS-like_PH"/>
</dbReference>
<sequence length="140" mass="16613">MLAVWIRGMEKTLIKITILVVIFSVFLRINNKTILNYLIFLGVVYLVSILYILYKMSYKVEIYEDHLYIKNFFASHIVKYQNIKDFFITEGYLQRKFGLHSIYIITKTKNYLLKDLPDAEKIHDDIQIQLNNNNIGIKQG</sequence>
<gene>
    <name evidence="3" type="ORF">FAD_0656</name>
    <name evidence="4" type="ORF">HLB00_09905</name>
</gene>
<keyword evidence="5" id="KW-1185">Reference proteome</keyword>
<keyword evidence="1" id="KW-0472">Membrane</keyword>
<reference evidence="4 6" key="2">
    <citation type="submission" date="2020-05" db="EMBL/GenBank/DDBJ databases">
        <authorList>
            <person name="Zhang R."/>
        </authorList>
    </citation>
    <scope>NUCLEOTIDE SEQUENCE [LARGE SCALE GENOMIC DNA]</scope>
    <source>
        <strain evidence="4 6">DSM 28986</strain>
    </source>
</reference>
<dbReference type="GeneID" id="84217258"/>
<dbReference type="Proteomes" id="UP000546917">
    <property type="component" value="Unassembled WGS sequence"/>
</dbReference>
<keyword evidence="1" id="KW-1133">Transmembrane helix</keyword>
<name>A0A1V0N3B9_9ARCH</name>
<keyword evidence="1" id="KW-0812">Transmembrane</keyword>
<dbReference type="RefSeq" id="WP_081141756.1">
    <property type="nucleotide sequence ID" value="NZ_CP133600.1"/>
</dbReference>
<feature type="domain" description="YdbS-like PH" evidence="2">
    <location>
        <begin position="76"/>
        <end position="124"/>
    </location>
</feature>
<dbReference type="EMBL" id="CP015363">
    <property type="protein sequence ID" value="ARD84566.1"/>
    <property type="molecule type" value="Genomic_DNA"/>
</dbReference>
<proteinExistence type="predicted"/>
<evidence type="ECO:0000313" key="5">
    <source>
        <dbReference type="Proteomes" id="UP000192050"/>
    </source>
</evidence>
<evidence type="ECO:0000313" key="6">
    <source>
        <dbReference type="Proteomes" id="UP000546917"/>
    </source>
</evidence>
<evidence type="ECO:0000313" key="4">
    <source>
        <dbReference type="EMBL" id="NOL61131.1"/>
    </source>
</evidence>
<dbReference type="AlphaFoldDB" id="A0A1V0N3B9"/>